<feature type="transmembrane region" description="Helical" evidence="2">
    <location>
        <begin position="292"/>
        <end position="309"/>
    </location>
</feature>
<dbReference type="InterPro" id="IPR050951">
    <property type="entry name" value="Retrovirus_Pol_polyprotein"/>
</dbReference>
<evidence type="ECO:0000256" key="2">
    <source>
        <dbReference type="SAM" id="Phobius"/>
    </source>
</evidence>
<feature type="region of interest" description="Disordered" evidence="1">
    <location>
        <begin position="570"/>
        <end position="591"/>
    </location>
</feature>
<dbReference type="InterPro" id="IPR036397">
    <property type="entry name" value="RNaseH_sf"/>
</dbReference>
<keyword evidence="2" id="KW-0812">Transmembrane</keyword>
<protein>
    <recommendedName>
        <fullName evidence="3">Integrase catalytic domain-containing protein</fullName>
    </recommendedName>
</protein>
<keyword evidence="2" id="KW-0472">Membrane</keyword>
<evidence type="ECO:0000259" key="3">
    <source>
        <dbReference type="PROSITE" id="PS50994"/>
    </source>
</evidence>
<proteinExistence type="predicted"/>
<evidence type="ECO:0000313" key="5">
    <source>
        <dbReference type="Proteomes" id="UP000596742"/>
    </source>
</evidence>
<dbReference type="GO" id="GO:0003676">
    <property type="term" value="F:nucleic acid binding"/>
    <property type="evidence" value="ECO:0007669"/>
    <property type="project" value="InterPro"/>
</dbReference>
<dbReference type="EMBL" id="UYJE01001353">
    <property type="protein sequence ID" value="VDI01471.1"/>
    <property type="molecule type" value="Genomic_DNA"/>
</dbReference>
<dbReference type="FunFam" id="3.30.420.10:FF:000032">
    <property type="entry name" value="Retrovirus-related Pol polyprotein from transposon 297-like Protein"/>
    <property type="match status" value="1"/>
</dbReference>
<dbReference type="InterPro" id="IPR001584">
    <property type="entry name" value="Integrase_cat-core"/>
</dbReference>
<feature type="domain" description="Integrase catalytic" evidence="3">
    <location>
        <begin position="1"/>
        <end position="151"/>
    </location>
</feature>
<dbReference type="PANTHER" id="PTHR37984:SF5">
    <property type="entry name" value="PROTEIN NYNRIN-LIKE"/>
    <property type="match status" value="1"/>
</dbReference>
<evidence type="ECO:0000256" key="1">
    <source>
        <dbReference type="SAM" id="MobiDB-lite"/>
    </source>
</evidence>
<organism evidence="4 5">
    <name type="scientific">Mytilus galloprovincialis</name>
    <name type="common">Mediterranean mussel</name>
    <dbReference type="NCBI Taxonomy" id="29158"/>
    <lineage>
        <taxon>Eukaryota</taxon>
        <taxon>Metazoa</taxon>
        <taxon>Spiralia</taxon>
        <taxon>Lophotrochozoa</taxon>
        <taxon>Mollusca</taxon>
        <taxon>Bivalvia</taxon>
        <taxon>Autobranchia</taxon>
        <taxon>Pteriomorphia</taxon>
        <taxon>Mytilida</taxon>
        <taxon>Mytiloidea</taxon>
        <taxon>Mytilidae</taxon>
        <taxon>Mytilinae</taxon>
        <taxon>Mytilus</taxon>
    </lineage>
</organism>
<dbReference type="OrthoDB" id="6127287at2759"/>
<feature type="transmembrane region" description="Helical" evidence="2">
    <location>
        <begin position="329"/>
        <end position="350"/>
    </location>
</feature>
<dbReference type="Gene3D" id="3.30.420.10">
    <property type="entry name" value="Ribonuclease H-like superfamily/Ribonuclease H"/>
    <property type="match status" value="1"/>
</dbReference>
<dbReference type="PANTHER" id="PTHR37984">
    <property type="entry name" value="PROTEIN CBG26694"/>
    <property type="match status" value="1"/>
</dbReference>
<feature type="compositionally biased region" description="Polar residues" evidence="1">
    <location>
        <begin position="479"/>
        <end position="490"/>
    </location>
</feature>
<dbReference type="AlphaFoldDB" id="A0A8B6C7G1"/>
<accession>A0A8B6C7G1</accession>
<feature type="transmembrane region" description="Helical" evidence="2">
    <location>
        <begin position="424"/>
        <end position="444"/>
    </location>
</feature>
<keyword evidence="2" id="KW-1133">Transmembrane helix</keyword>
<reference evidence="4" key="1">
    <citation type="submission" date="2018-11" db="EMBL/GenBank/DDBJ databases">
        <authorList>
            <person name="Alioto T."/>
            <person name="Alioto T."/>
        </authorList>
    </citation>
    <scope>NUCLEOTIDE SEQUENCE</scope>
</reference>
<keyword evidence="5" id="KW-1185">Reference proteome</keyword>
<dbReference type="SUPFAM" id="SSF53098">
    <property type="entry name" value="Ribonuclease H-like"/>
    <property type="match status" value="1"/>
</dbReference>
<gene>
    <name evidence="4" type="ORF">MGAL_10B093893</name>
</gene>
<dbReference type="Proteomes" id="UP000596742">
    <property type="component" value="Unassembled WGS sequence"/>
</dbReference>
<feature type="compositionally biased region" description="Polar residues" evidence="1">
    <location>
        <begin position="570"/>
        <end position="583"/>
    </location>
</feature>
<dbReference type="PROSITE" id="PS50994">
    <property type="entry name" value="INTEGRASE"/>
    <property type="match status" value="1"/>
</dbReference>
<feature type="transmembrane region" description="Helical" evidence="2">
    <location>
        <begin position="383"/>
        <end position="404"/>
    </location>
</feature>
<name>A0A8B6C7G1_MYTGA</name>
<dbReference type="InterPro" id="IPR012337">
    <property type="entry name" value="RNaseH-like_sf"/>
</dbReference>
<feature type="transmembrane region" description="Helical" evidence="2">
    <location>
        <begin position="250"/>
        <end position="272"/>
    </location>
</feature>
<comment type="caution">
    <text evidence="4">The sequence shown here is derived from an EMBL/GenBank/DDBJ whole genome shotgun (WGS) entry which is preliminary data.</text>
</comment>
<feature type="region of interest" description="Disordered" evidence="1">
    <location>
        <begin position="471"/>
        <end position="491"/>
    </location>
</feature>
<sequence length="617" mass="70813">MDILGPFRKSSGDYTHVLLIVDSFTKFMEILPMKNTGAKDVADLFYNQWICRYSAPDAILTDKGQNFMSNILKEVCNIFEIQKINTSSYRPQTNSTCERNNKTIAEKLRTCIDVNQLNWPDKLPSIAHAMNTSVCTESTQYTPYFLVFGRECRTPIDTVLTEPSKVGPVAKQYIDKLHEHLVLARAIARENALEAQKKYKAQHDKRAREISYNIRDKVWLDTKKTEVGLSRKLCNKWQGPYYITEVKDTAAFLLDGLYLWSHLILNTFRFIVLKDLHTPQNRTSRSDQSNRCLLVAVVFVMLSSIGYGIQMGTLTVTYIENVPITIQIFHGIVIELPYCFIVCFSTVVLIKLINGFWNTRIAIGVSIRPPSVTVRRADLLRQFLKLLVFQIFFFVIPAAFVYWIELRAIHTIQQQELEQTIVDLFWITKILLVICNPITFGILLQPRRKFLGSFLDVKRISKAWRSRNTNTNTHEREVTLSTVSEPTSQGRHSHAENVVINAIFLPEQSRSISLIPCVFVRESRMEDDGFPGIIRSFRRQSPNTLSLKLSVTSASSASTCYVPVTRRPSITSNNYMTPKTSTNSKRRQQRSISFFTGSDSNKTYDYESDHSDMLSFF</sequence>
<dbReference type="GO" id="GO:0015074">
    <property type="term" value="P:DNA integration"/>
    <property type="evidence" value="ECO:0007669"/>
    <property type="project" value="InterPro"/>
</dbReference>
<evidence type="ECO:0000313" key="4">
    <source>
        <dbReference type="EMBL" id="VDI01471.1"/>
    </source>
</evidence>